<dbReference type="Proteomes" id="UP000467841">
    <property type="component" value="Unassembled WGS sequence"/>
</dbReference>
<sequence length="1178" mass="134452">MTKLCQGWSFTSNHASDDDGRIILIWRHPASVQILHQSRQTITCQVKLPSAPLLIYTAVYASNISSERTDLWIELLNIQQAFSLHTTPWMIGGDFNQIVHPSEHSNPDINTMDPRMLEFKDCLTQMGMFDLKFHGPPFTWKNGQLDSPIAKKLDRALVNCHLIASFPNGLASFLPPLTSDHSPCLIDLAHRLPKAGTRPFKFFNYLTKHPDFHKVVLETWIQAGSFASTLTNLCWKQKTIKNPLRELNRENFSHIQKKVSEAYRLLQVVQVQALQTPNQQLFSQEKVLHEKWSHLRDIEESYFKQKSRINWLKEGDQNTTYFQRIAQTRTSYNSIRSFRLPEGGILEDLIEMSHHAINHFKSILGPSILSPNKVQSPPTWIQSLSLFRCSPEQQQEIIKVPALEEIRKVMFRLNPNKSSGPDGLTSGFYKASWDIVGPEVTTAIADYFFDSSFMPASTNSTILTLIPKFPGASLITDFRPISCLNTLYKVVSRLLVRRLKPILPDLILPNQTAFVKDRLLVENTVLAGELVNGFHKANGTRRITIKVDIAKAFDSVSWEFLFNCLEGLELPEKYRGWLKACICTMNFTVGYNGMVQGYFKGKRGLRQGDPLSPYLFVIAMNSLSLMLNKAAEEGKFSYHQGCSESKLTHLCFADDLLIFTEGTLDSVQNVLQILHEFQQRSGLAVSIQKSSFFASGVPQEDCDLIKFSTGMPQGSLPVKYLGVPLSSKKLSITNCEVLIQQVKTRLTSWSSKSLSFAGRLVLIKTVIAGISTFWCSSFILPKACITRINSLCSTYLWQGNVEAHNTARVSWKTVTQTKETGGLGIRDLETWNKACCLKLIWLLFFQSGSVWVAWFKAEILEGNLSNFWTIKTHRRNSWLVNKLIKNRAEIYPWIKLRVGNGRSSRFWTDNWSPFGNIQNFLQGNESSRLGIPWTATLESLNRRNRWRLPPARSDNLVSLHAYLTIVSLTDQEDHYEWEIEGLVSKKYGTGIVYKQLRRDLGLVPWAKVAWCVGGIPKHNFLAWLLILNRCPTRDRILGWGLHTPANCLLCNTSLESRDHLFFDCPVTWQIWSSMATRCNLQPARSWNDSLGQMQSLTNGKLWKRLSLITWQATLYWIWSERNGRLHRGIFNSEDSITRSIDRQVRNRIASYRENNTHLASKLLQHWLSTDPSSVHVSA</sequence>
<dbReference type="InterPro" id="IPR043502">
    <property type="entry name" value="DNA/RNA_pol_sf"/>
</dbReference>
<dbReference type="EMBL" id="CACVBM020001060">
    <property type="protein sequence ID" value="CAA7027691.1"/>
    <property type="molecule type" value="Genomic_DNA"/>
</dbReference>
<evidence type="ECO:0000259" key="1">
    <source>
        <dbReference type="PROSITE" id="PS50878"/>
    </source>
</evidence>
<keyword evidence="4" id="KW-1185">Reference proteome</keyword>
<dbReference type="SUPFAM" id="SSF56219">
    <property type="entry name" value="DNase I-like"/>
    <property type="match status" value="1"/>
</dbReference>
<dbReference type="Pfam" id="PF00078">
    <property type="entry name" value="RVT_1"/>
    <property type="match status" value="1"/>
</dbReference>
<reference evidence="2 4" key="1">
    <citation type="submission" date="2020-01" db="EMBL/GenBank/DDBJ databases">
        <authorList>
            <person name="Mishra B."/>
        </authorList>
    </citation>
    <scope>NUCLEOTIDE SEQUENCE [LARGE SCALE GENOMIC DNA]</scope>
</reference>
<proteinExistence type="predicted"/>
<dbReference type="OrthoDB" id="691688at2759"/>
<dbReference type="EMBL" id="CACVBM020001851">
    <property type="protein sequence ID" value="CAA7061067.1"/>
    <property type="molecule type" value="Genomic_DNA"/>
</dbReference>
<dbReference type="PROSITE" id="PS50878">
    <property type="entry name" value="RT_POL"/>
    <property type="match status" value="1"/>
</dbReference>
<feature type="domain" description="Reverse transcriptase" evidence="1">
    <location>
        <begin position="447"/>
        <end position="725"/>
    </location>
</feature>
<dbReference type="Pfam" id="PF03372">
    <property type="entry name" value="Exo_endo_phos"/>
    <property type="match status" value="1"/>
</dbReference>
<evidence type="ECO:0000313" key="2">
    <source>
        <dbReference type="EMBL" id="CAA7027691.1"/>
    </source>
</evidence>
<evidence type="ECO:0000313" key="3">
    <source>
        <dbReference type="EMBL" id="CAA7061067.1"/>
    </source>
</evidence>
<protein>
    <recommendedName>
        <fullName evidence="1">Reverse transcriptase domain-containing protein</fullName>
    </recommendedName>
</protein>
<dbReference type="PANTHER" id="PTHR33116">
    <property type="entry name" value="REVERSE TRANSCRIPTASE ZINC-BINDING DOMAIN-CONTAINING PROTEIN-RELATED-RELATED"/>
    <property type="match status" value="1"/>
</dbReference>
<dbReference type="GO" id="GO:0003824">
    <property type="term" value="F:catalytic activity"/>
    <property type="evidence" value="ECO:0007669"/>
    <property type="project" value="InterPro"/>
</dbReference>
<dbReference type="PANTHER" id="PTHR33116:SF80">
    <property type="entry name" value="REVERSE TRANSCRIPTASE ZINC-BINDING DOMAIN-CONTAINING PROTEIN"/>
    <property type="match status" value="1"/>
</dbReference>
<gene>
    <name evidence="2" type="ORF">MERR_LOCUS14926</name>
    <name evidence="3" type="ORF">MERR_LOCUS48303</name>
</gene>
<dbReference type="Gene3D" id="3.60.10.10">
    <property type="entry name" value="Endonuclease/exonuclease/phosphatase"/>
    <property type="match status" value="1"/>
</dbReference>
<dbReference type="InterPro" id="IPR026960">
    <property type="entry name" value="RVT-Znf"/>
</dbReference>
<organism evidence="2 4">
    <name type="scientific">Microthlaspi erraticum</name>
    <dbReference type="NCBI Taxonomy" id="1685480"/>
    <lineage>
        <taxon>Eukaryota</taxon>
        <taxon>Viridiplantae</taxon>
        <taxon>Streptophyta</taxon>
        <taxon>Embryophyta</taxon>
        <taxon>Tracheophyta</taxon>
        <taxon>Spermatophyta</taxon>
        <taxon>Magnoliopsida</taxon>
        <taxon>eudicotyledons</taxon>
        <taxon>Gunneridae</taxon>
        <taxon>Pentapetalae</taxon>
        <taxon>rosids</taxon>
        <taxon>malvids</taxon>
        <taxon>Brassicales</taxon>
        <taxon>Brassicaceae</taxon>
        <taxon>Coluteocarpeae</taxon>
        <taxon>Microthlaspi</taxon>
    </lineage>
</organism>
<evidence type="ECO:0000313" key="4">
    <source>
        <dbReference type="Proteomes" id="UP000467841"/>
    </source>
</evidence>
<dbReference type="CDD" id="cd01650">
    <property type="entry name" value="RT_nLTR_like"/>
    <property type="match status" value="1"/>
</dbReference>
<dbReference type="Pfam" id="PF13966">
    <property type="entry name" value="zf-RVT"/>
    <property type="match status" value="1"/>
</dbReference>
<dbReference type="InterPro" id="IPR005135">
    <property type="entry name" value="Endo/exonuclease/phosphatase"/>
</dbReference>
<dbReference type="InterPro" id="IPR036691">
    <property type="entry name" value="Endo/exonu/phosph_ase_sf"/>
</dbReference>
<dbReference type="AlphaFoldDB" id="A0A6D2IPY2"/>
<accession>A0A6D2IPY2</accession>
<name>A0A6D2IPY2_9BRAS</name>
<dbReference type="SUPFAM" id="SSF56672">
    <property type="entry name" value="DNA/RNA polymerases"/>
    <property type="match status" value="1"/>
</dbReference>
<dbReference type="InterPro" id="IPR000477">
    <property type="entry name" value="RT_dom"/>
</dbReference>